<reference evidence="2" key="1">
    <citation type="journal article" date="2019" name="Toxins">
        <title>Detection of Abrin-Like and Prepropulchellin-Like Toxin Genes and Transcripts Using Whole Genome Sequencing and Full-Length Transcript Sequencing of Abrus precatorius.</title>
        <authorList>
            <person name="Hovde B.T."/>
            <person name="Daligault H.E."/>
            <person name="Hanschen E.R."/>
            <person name="Kunde Y.A."/>
            <person name="Johnson M.B."/>
            <person name="Starkenburg S.R."/>
            <person name="Johnson S.L."/>
        </authorList>
    </citation>
    <scope>NUCLEOTIDE SEQUENCE [LARGE SCALE GENOMIC DNA]</scope>
</reference>
<dbReference type="RefSeq" id="XP_027341597.1">
    <property type="nucleotide sequence ID" value="XM_027485796.1"/>
</dbReference>
<keyword evidence="2" id="KW-1185">Reference proteome</keyword>
<dbReference type="GeneID" id="113854653"/>
<evidence type="ECO:0000259" key="1">
    <source>
        <dbReference type="Pfam" id="PF05699"/>
    </source>
</evidence>
<feature type="domain" description="HAT C-terminal dimerisation" evidence="1">
    <location>
        <begin position="107"/>
        <end position="163"/>
    </location>
</feature>
<dbReference type="KEGG" id="aprc:113854653"/>
<dbReference type="AlphaFoldDB" id="A0A8B8KCT5"/>
<sequence length="245" mass="28707">MDSPKEAIERTFNKNEEKYKNVFEIIDRRWECQLHHQLHVADHFLNLEFYYSNASIVFDPEVTHGLYKCIERLSRFEEEVDKITMELATYKRADGIFSLNAAIRQRYTLALAEWWRNYGNQVPNLQKLAIKVLSLTCSSSGCERNWSIFEHFNQNLLDRYNSRDVINPIFLDHIDDCNEWLIGEMGGENTKLAEDELVFDDDNLTWGVVAKANGADEPIAYTRQQTILKKKAATISNFRKEKNIM</sequence>
<evidence type="ECO:0000313" key="3">
    <source>
        <dbReference type="RefSeq" id="XP_027341597.1"/>
    </source>
</evidence>
<dbReference type="SUPFAM" id="SSF53098">
    <property type="entry name" value="Ribonuclease H-like"/>
    <property type="match status" value="1"/>
</dbReference>
<organism evidence="2 3">
    <name type="scientific">Abrus precatorius</name>
    <name type="common">Indian licorice</name>
    <name type="synonym">Glycine abrus</name>
    <dbReference type="NCBI Taxonomy" id="3816"/>
    <lineage>
        <taxon>Eukaryota</taxon>
        <taxon>Viridiplantae</taxon>
        <taxon>Streptophyta</taxon>
        <taxon>Embryophyta</taxon>
        <taxon>Tracheophyta</taxon>
        <taxon>Spermatophyta</taxon>
        <taxon>Magnoliopsida</taxon>
        <taxon>eudicotyledons</taxon>
        <taxon>Gunneridae</taxon>
        <taxon>Pentapetalae</taxon>
        <taxon>rosids</taxon>
        <taxon>fabids</taxon>
        <taxon>Fabales</taxon>
        <taxon>Fabaceae</taxon>
        <taxon>Papilionoideae</taxon>
        <taxon>50 kb inversion clade</taxon>
        <taxon>NPAAA clade</taxon>
        <taxon>indigoferoid/millettioid clade</taxon>
        <taxon>Abreae</taxon>
        <taxon>Abrus</taxon>
    </lineage>
</organism>
<proteinExistence type="predicted"/>
<accession>A0A8B8KCT5</accession>
<dbReference type="InterPro" id="IPR008906">
    <property type="entry name" value="HATC_C_dom"/>
</dbReference>
<dbReference type="InterPro" id="IPR012337">
    <property type="entry name" value="RNaseH-like_sf"/>
</dbReference>
<dbReference type="Proteomes" id="UP000694853">
    <property type="component" value="Unplaced"/>
</dbReference>
<gene>
    <name evidence="3" type="primary">LOC113854653</name>
</gene>
<reference evidence="3" key="2">
    <citation type="submission" date="2025-08" db="UniProtKB">
        <authorList>
            <consortium name="RefSeq"/>
        </authorList>
    </citation>
    <scope>IDENTIFICATION</scope>
    <source>
        <tissue evidence="3">Young leaves</tissue>
    </source>
</reference>
<dbReference type="Pfam" id="PF05699">
    <property type="entry name" value="Dimer_Tnp_hAT"/>
    <property type="match status" value="1"/>
</dbReference>
<protein>
    <submittedName>
        <fullName evidence="3">Uncharacterized protein LOC113854653</fullName>
    </submittedName>
</protein>
<dbReference type="GO" id="GO:0046983">
    <property type="term" value="F:protein dimerization activity"/>
    <property type="evidence" value="ECO:0007669"/>
    <property type="project" value="InterPro"/>
</dbReference>
<dbReference type="OrthoDB" id="2013475at2759"/>
<dbReference type="PANTHER" id="PTHR32166">
    <property type="entry name" value="OSJNBA0013A04.12 PROTEIN"/>
    <property type="match status" value="1"/>
</dbReference>
<dbReference type="PANTHER" id="PTHR32166:SF74">
    <property type="entry name" value="OS05G0256350 PROTEIN"/>
    <property type="match status" value="1"/>
</dbReference>
<name>A0A8B8KCT5_ABRPR</name>
<evidence type="ECO:0000313" key="2">
    <source>
        <dbReference type="Proteomes" id="UP000694853"/>
    </source>
</evidence>